<accession>A0A1H7CAV5</accession>
<proteinExistence type="predicted"/>
<keyword evidence="2" id="KW-1185">Reference proteome</keyword>
<evidence type="ECO:0000313" key="1">
    <source>
        <dbReference type="EMBL" id="SEJ86586.1"/>
    </source>
</evidence>
<reference evidence="2" key="1">
    <citation type="submission" date="2016-10" db="EMBL/GenBank/DDBJ databases">
        <authorList>
            <person name="Varghese N."/>
            <person name="Submissions S."/>
        </authorList>
    </citation>
    <scope>NUCLEOTIDE SEQUENCE [LARGE SCALE GENOMIC DNA]</scope>
    <source>
        <strain evidence="2">CGMCC 1.10218</strain>
    </source>
</reference>
<evidence type="ECO:0000313" key="2">
    <source>
        <dbReference type="Proteomes" id="UP000199223"/>
    </source>
</evidence>
<sequence length="87" mass="9986">MHETVISAHAAERYRERFAGNLSWPATQQRLRRLLGRARFHGVRPGQARLYALGDMRFVVEDGVLVTVYRPHSRNVAPVEDLWCLAS</sequence>
<name>A0A1H7CAV5_9DEIO</name>
<dbReference type="RefSeq" id="WP_092265653.1">
    <property type="nucleotide sequence ID" value="NZ_FNZA01000025.1"/>
</dbReference>
<dbReference type="Proteomes" id="UP000199223">
    <property type="component" value="Unassembled WGS sequence"/>
</dbReference>
<protein>
    <submittedName>
        <fullName evidence="1">Uncharacterized protein</fullName>
    </submittedName>
</protein>
<dbReference type="OrthoDB" id="71976at2"/>
<organism evidence="1 2">
    <name type="scientific">Deinococcus reticulitermitis</name>
    <dbReference type="NCBI Taxonomy" id="856736"/>
    <lineage>
        <taxon>Bacteria</taxon>
        <taxon>Thermotogati</taxon>
        <taxon>Deinococcota</taxon>
        <taxon>Deinococci</taxon>
        <taxon>Deinococcales</taxon>
        <taxon>Deinococcaceae</taxon>
        <taxon>Deinococcus</taxon>
    </lineage>
</organism>
<dbReference type="STRING" id="856736.SAMN04488058_12514"/>
<dbReference type="EMBL" id="FNZA01000025">
    <property type="protein sequence ID" value="SEJ86586.1"/>
    <property type="molecule type" value="Genomic_DNA"/>
</dbReference>
<dbReference type="AlphaFoldDB" id="A0A1H7CAV5"/>
<gene>
    <name evidence="1" type="ORF">SAMN04488058_12514</name>
</gene>